<keyword evidence="3" id="KW-1185">Reference proteome</keyword>
<dbReference type="RefSeq" id="WP_344042801.1">
    <property type="nucleotide sequence ID" value="NZ_BAAAKE010000037.1"/>
</dbReference>
<reference evidence="3" key="1">
    <citation type="journal article" date="2019" name="Int. J. Syst. Evol. Microbiol.">
        <title>The Global Catalogue of Microorganisms (GCM) 10K type strain sequencing project: providing services to taxonomists for standard genome sequencing and annotation.</title>
        <authorList>
            <consortium name="The Broad Institute Genomics Platform"/>
            <consortium name="The Broad Institute Genome Sequencing Center for Infectious Disease"/>
            <person name="Wu L."/>
            <person name="Ma J."/>
        </authorList>
    </citation>
    <scope>NUCLEOTIDE SEQUENCE [LARGE SCALE GENOMIC DNA]</scope>
    <source>
        <strain evidence="3">KCTC 12848</strain>
    </source>
</reference>
<comment type="caution">
    <text evidence="2">The sequence shown here is derived from an EMBL/GenBank/DDBJ whole genome shotgun (WGS) entry which is preliminary data.</text>
</comment>
<organism evidence="2 3">
    <name type="scientific">Saccharothrix xinjiangensis</name>
    <dbReference type="NCBI Taxonomy" id="204798"/>
    <lineage>
        <taxon>Bacteria</taxon>
        <taxon>Bacillati</taxon>
        <taxon>Actinomycetota</taxon>
        <taxon>Actinomycetes</taxon>
        <taxon>Pseudonocardiales</taxon>
        <taxon>Pseudonocardiaceae</taxon>
        <taxon>Saccharothrix</taxon>
    </lineage>
</organism>
<protein>
    <submittedName>
        <fullName evidence="2">Uncharacterized protein</fullName>
    </submittedName>
</protein>
<proteinExistence type="predicted"/>
<evidence type="ECO:0000256" key="1">
    <source>
        <dbReference type="SAM" id="MobiDB-lite"/>
    </source>
</evidence>
<sequence length="54" mass="5968">MPTDANTDDRLLKQKTGTLVVRSQEDSPGEAAPQHRRHARDHPQKDGSPLTGIH</sequence>
<accession>A0ABV9XZ41</accession>
<feature type="region of interest" description="Disordered" evidence="1">
    <location>
        <begin position="1"/>
        <end position="54"/>
    </location>
</feature>
<dbReference type="Proteomes" id="UP001595833">
    <property type="component" value="Unassembled WGS sequence"/>
</dbReference>
<dbReference type="EMBL" id="JBHSJB010000015">
    <property type="protein sequence ID" value="MFC5055561.1"/>
    <property type="molecule type" value="Genomic_DNA"/>
</dbReference>
<gene>
    <name evidence="2" type="ORF">ACFPFM_17585</name>
</gene>
<name>A0ABV9XZ41_9PSEU</name>
<evidence type="ECO:0000313" key="2">
    <source>
        <dbReference type="EMBL" id="MFC5055561.1"/>
    </source>
</evidence>
<evidence type="ECO:0000313" key="3">
    <source>
        <dbReference type="Proteomes" id="UP001595833"/>
    </source>
</evidence>